<dbReference type="EMBL" id="CAMXCT030004290">
    <property type="protein sequence ID" value="CAL4795776.1"/>
    <property type="molecule type" value="Genomic_DNA"/>
</dbReference>
<keyword evidence="4" id="KW-1185">Reference proteome</keyword>
<feature type="compositionally biased region" description="Basic and acidic residues" evidence="1">
    <location>
        <begin position="376"/>
        <end position="387"/>
    </location>
</feature>
<dbReference type="Proteomes" id="UP001152797">
    <property type="component" value="Unassembled WGS sequence"/>
</dbReference>
<evidence type="ECO:0000256" key="1">
    <source>
        <dbReference type="SAM" id="MobiDB-lite"/>
    </source>
</evidence>
<organism evidence="2">
    <name type="scientific">Cladocopium goreaui</name>
    <dbReference type="NCBI Taxonomy" id="2562237"/>
    <lineage>
        <taxon>Eukaryota</taxon>
        <taxon>Sar</taxon>
        <taxon>Alveolata</taxon>
        <taxon>Dinophyceae</taxon>
        <taxon>Suessiales</taxon>
        <taxon>Symbiodiniaceae</taxon>
        <taxon>Cladocopium</taxon>
    </lineage>
</organism>
<feature type="region of interest" description="Disordered" evidence="1">
    <location>
        <begin position="359"/>
        <end position="387"/>
    </location>
</feature>
<feature type="compositionally biased region" description="Basic residues" evidence="1">
    <location>
        <begin position="277"/>
        <end position="287"/>
    </location>
</feature>
<dbReference type="OrthoDB" id="444756at2759"/>
<dbReference type="EMBL" id="CAMXCT020004290">
    <property type="protein sequence ID" value="CAL1161839.1"/>
    <property type="molecule type" value="Genomic_DNA"/>
</dbReference>
<dbReference type="Pfam" id="PF08795">
    <property type="entry name" value="DUF1796"/>
    <property type="match status" value="1"/>
</dbReference>
<reference evidence="3 4" key="2">
    <citation type="submission" date="2024-05" db="EMBL/GenBank/DDBJ databases">
        <authorList>
            <person name="Chen Y."/>
            <person name="Shah S."/>
            <person name="Dougan E. K."/>
            <person name="Thang M."/>
            <person name="Chan C."/>
        </authorList>
    </citation>
    <scope>NUCLEOTIDE SEQUENCE [LARGE SCALE GENOMIC DNA]</scope>
</reference>
<protein>
    <submittedName>
        <fullName evidence="2">Uncharacterized protein</fullName>
    </submittedName>
</protein>
<name>A0A9P1DGB9_9DINO</name>
<comment type="caution">
    <text evidence="2">The sequence shown here is derived from an EMBL/GenBank/DDBJ whole genome shotgun (WGS) entry which is preliminary data.</text>
</comment>
<dbReference type="AlphaFoldDB" id="A0A9P1DGB9"/>
<proteinExistence type="predicted"/>
<evidence type="ECO:0000313" key="4">
    <source>
        <dbReference type="Proteomes" id="UP001152797"/>
    </source>
</evidence>
<reference evidence="2" key="1">
    <citation type="submission" date="2022-10" db="EMBL/GenBank/DDBJ databases">
        <authorList>
            <person name="Chen Y."/>
            <person name="Dougan E. K."/>
            <person name="Chan C."/>
            <person name="Rhodes N."/>
            <person name="Thang M."/>
        </authorList>
    </citation>
    <scope>NUCLEOTIDE SEQUENCE</scope>
</reference>
<evidence type="ECO:0000313" key="3">
    <source>
        <dbReference type="EMBL" id="CAL4795776.1"/>
    </source>
</evidence>
<accession>A0A9P1DGB9</accession>
<dbReference type="EMBL" id="CAMXCT010004290">
    <property type="protein sequence ID" value="CAI4008464.1"/>
    <property type="molecule type" value="Genomic_DNA"/>
</dbReference>
<sequence>MKEDLPGPQHVLSLGTRCFVARSLELMHWRRYASPFDWIYSSAQMVRHCIEDDFVSFLDATELEKAGHAWAHRSYARMLGRQVVFPHHYPLDRDREHFQRAVRRCRQVLLSEERKLFVFMHLVTSRKELANVRDVESSHGSNLREVQELFQTLQSKVAKFHLLVVYVIQGASKWSRGASELSCRQPVHITSSESSMQKLNIFEAHCQGSCTGLKFKEPHDQMLLQTLLRSAGGPLDPAADPLPDRFHMQSQRRKTRICFNLEAASAAQTGTKTVHSPQRRKRRRKVTVTKVAGVGGQKRKADVEDAKREDDDVVIVSVSTTVKPGVTSVTSGAPEVRAAPVGKPRGVLDIRVALRSLRSVPGVTRTESQPQQGKKRLWEDVESDHER</sequence>
<feature type="region of interest" description="Disordered" evidence="1">
    <location>
        <begin position="269"/>
        <end position="305"/>
    </location>
</feature>
<gene>
    <name evidence="2" type="ORF">C1SCF055_LOCUS33907</name>
</gene>
<evidence type="ECO:0000313" key="2">
    <source>
        <dbReference type="EMBL" id="CAI4008464.1"/>
    </source>
</evidence>
<dbReference type="InterPro" id="IPR014903">
    <property type="entry name" value="DUF1796"/>
</dbReference>